<gene>
    <name evidence="1" type="ORF">SAMN05660991_01058</name>
</gene>
<reference evidence="2" key="1">
    <citation type="submission" date="2016-10" db="EMBL/GenBank/DDBJ databases">
        <authorList>
            <person name="Varghese N."/>
            <person name="Submissions S."/>
        </authorList>
    </citation>
    <scope>NUCLEOTIDE SEQUENCE [LARGE SCALE GENOMIC DNA]</scope>
    <source>
        <strain evidence="2">DSM 45413</strain>
    </source>
</reference>
<proteinExistence type="predicted"/>
<organism evidence="1 2">
    <name type="scientific">Trujillonella endophytica</name>
    <dbReference type="NCBI Taxonomy" id="673521"/>
    <lineage>
        <taxon>Bacteria</taxon>
        <taxon>Bacillati</taxon>
        <taxon>Actinomycetota</taxon>
        <taxon>Actinomycetes</taxon>
        <taxon>Geodermatophilales</taxon>
        <taxon>Geodermatophilaceae</taxon>
        <taxon>Trujillonella</taxon>
    </lineage>
</organism>
<dbReference type="OrthoDB" id="3215846at2"/>
<dbReference type="InterPro" id="IPR021373">
    <property type="entry name" value="DUF2993"/>
</dbReference>
<evidence type="ECO:0000313" key="2">
    <source>
        <dbReference type="Proteomes" id="UP000198960"/>
    </source>
</evidence>
<dbReference type="RefSeq" id="WP_091940935.1">
    <property type="nucleotide sequence ID" value="NZ_FOEE01000003.1"/>
</dbReference>
<protein>
    <recommendedName>
        <fullName evidence="3">DUF2993 domain-containing protein</fullName>
    </recommendedName>
</protein>
<dbReference type="Pfam" id="PF11209">
    <property type="entry name" value="LmeA"/>
    <property type="match status" value="1"/>
</dbReference>
<dbReference type="STRING" id="673521.SAMN05660991_01058"/>
<keyword evidence="2" id="KW-1185">Reference proteome</keyword>
<evidence type="ECO:0008006" key="3">
    <source>
        <dbReference type="Google" id="ProtNLM"/>
    </source>
</evidence>
<accession>A0A1H8RFS6</accession>
<dbReference type="Proteomes" id="UP000198960">
    <property type="component" value="Unassembled WGS sequence"/>
</dbReference>
<evidence type="ECO:0000313" key="1">
    <source>
        <dbReference type="EMBL" id="SEO64863.1"/>
    </source>
</evidence>
<name>A0A1H8RFS6_9ACTN</name>
<sequence>MRVLLIALVVGLGLLVVGDRIAVGVAEDRVAEAIAERGGLAGAPDVSIEGRPFLTQAVGGEYEDVRIRLSAGDLGEPEGTTADVRLRGVQVPLSDVLGGAVGEIPVERIDGTVTLSYALLSRELGTDTELVPEGAGLRVTTTVEVLGYEVPLTAVGTVTLDGQELVLDVDDAGAAGVDLPGAVVDAASDLLDLRYALELPFGLELTGVTPEGDGVHVTGGARDTVLGGG</sequence>
<dbReference type="AlphaFoldDB" id="A0A1H8RFS6"/>
<dbReference type="EMBL" id="FOEE01000003">
    <property type="protein sequence ID" value="SEO64863.1"/>
    <property type="molecule type" value="Genomic_DNA"/>
</dbReference>